<dbReference type="Proteomes" id="UP000824225">
    <property type="component" value="Unassembled WGS sequence"/>
</dbReference>
<feature type="compositionally biased region" description="Low complexity" evidence="2">
    <location>
        <begin position="347"/>
        <end position="358"/>
    </location>
</feature>
<evidence type="ECO:0000256" key="1">
    <source>
        <dbReference type="SAM" id="Coils"/>
    </source>
</evidence>
<feature type="compositionally biased region" description="Basic and acidic residues" evidence="2">
    <location>
        <begin position="316"/>
        <end position="326"/>
    </location>
</feature>
<evidence type="ECO:0000313" key="3">
    <source>
        <dbReference type="EMBL" id="HJA08741.1"/>
    </source>
</evidence>
<keyword evidence="1" id="KW-0175">Coiled coil</keyword>
<feature type="coiled-coil region" evidence="1">
    <location>
        <begin position="369"/>
        <end position="396"/>
    </location>
</feature>
<gene>
    <name evidence="3" type="ORF">H9962_06095</name>
</gene>
<feature type="region of interest" description="Disordered" evidence="2">
    <location>
        <begin position="1"/>
        <end position="33"/>
    </location>
</feature>
<evidence type="ECO:0000256" key="2">
    <source>
        <dbReference type="SAM" id="MobiDB-lite"/>
    </source>
</evidence>
<reference evidence="3" key="1">
    <citation type="journal article" date="2021" name="PeerJ">
        <title>Extensive microbial diversity within the chicken gut microbiome revealed by metagenomics and culture.</title>
        <authorList>
            <person name="Gilroy R."/>
            <person name="Ravi A."/>
            <person name="Getino M."/>
            <person name="Pursley I."/>
            <person name="Horton D.L."/>
            <person name="Alikhan N.F."/>
            <person name="Baker D."/>
            <person name="Gharbi K."/>
            <person name="Hall N."/>
            <person name="Watson M."/>
            <person name="Adriaenssens E.M."/>
            <person name="Foster-Nyarko E."/>
            <person name="Jarju S."/>
            <person name="Secka A."/>
            <person name="Antonio M."/>
            <person name="Oren A."/>
            <person name="Chaudhuri R.R."/>
            <person name="La Ragione R."/>
            <person name="Hildebrand F."/>
            <person name="Pallen M.J."/>
        </authorList>
    </citation>
    <scope>NUCLEOTIDE SEQUENCE</scope>
    <source>
        <strain evidence="3">CHK186-16707</strain>
    </source>
</reference>
<accession>A0A9D2HEI8</accession>
<dbReference type="AlphaFoldDB" id="A0A9D2HEI8"/>
<reference evidence="3" key="2">
    <citation type="submission" date="2021-04" db="EMBL/GenBank/DDBJ databases">
        <authorList>
            <person name="Gilroy R."/>
        </authorList>
    </citation>
    <scope>NUCLEOTIDE SEQUENCE</scope>
    <source>
        <strain evidence="3">CHK186-16707</strain>
    </source>
</reference>
<organism evidence="3 4">
    <name type="scientific">Candidatus Mailhella merdigallinarum</name>
    <dbReference type="NCBI Taxonomy" id="2838658"/>
    <lineage>
        <taxon>Bacteria</taxon>
        <taxon>Pseudomonadati</taxon>
        <taxon>Thermodesulfobacteriota</taxon>
        <taxon>Desulfovibrionia</taxon>
        <taxon>Desulfovibrionales</taxon>
        <taxon>Desulfovibrionaceae</taxon>
        <taxon>Mailhella</taxon>
    </lineage>
</organism>
<protein>
    <submittedName>
        <fullName evidence="3">Relaxase/mobilization nuclease domain-containing protein</fullName>
    </submittedName>
</protein>
<sequence length="404" mass="46546">MLMKVFPHGTGEGDKPSRYLVRPDYPGRDTAPPRVLRGDPAMTRALIDSIDRRWKFTSGALSWHPDEQVSEAQEEEVMNAFESVAFAGLEADQRNILWVRHTHAGHHELHFLIPRLELSSGKDFNACPPGWQKDFDVFRDLFNWREGWARPDDPARARDELPQKADLFRARMTRWGKEIRESDRDRTKEVIHAFLKEKVTQGLVQNREDVLSALKEQGLRINREGKDYISVIAPDSGMKMRFRGGFYAVGWTPKVTPEEESEEKKKETARRMVARLQPAFERVVEKRAACNIKRYPAKWNRLPDEEALLLPQLQEDTIHDRNRTDADTESETNGGELQRPADGLQHATGQAGGQADADTDGTARLEAIVQRCQRSVQQLADLVDDLEKRRIARERQNRPRKRMR</sequence>
<comment type="caution">
    <text evidence="3">The sequence shown here is derived from an EMBL/GenBank/DDBJ whole genome shotgun (WGS) entry which is preliminary data.</text>
</comment>
<feature type="region of interest" description="Disordered" evidence="2">
    <location>
        <begin position="313"/>
        <end position="358"/>
    </location>
</feature>
<evidence type="ECO:0000313" key="4">
    <source>
        <dbReference type="Proteomes" id="UP000824225"/>
    </source>
</evidence>
<name>A0A9D2HEI8_9BACT</name>
<dbReference type="EMBL" id="DXAN01000020">
    <property type="protein sequence ID" value="HJA08741.1"/>
    <property type="molecule type" value="Genomic_DNA"/>
</dbReference>
<proteinExistence type="predicted"/>